<keyword evidence="12" id="KW-1133">Transmembrane helix</keyword>
<dbReference type="AlphaFoldDB" id="A0A9P4TX73"/>
<sequence length="490" mass="54773">MDIFLRAFRTFIAFHLLFSYSLVDALGLDLRSTDSIKSTSRTLAESAIKYYDGNKPGGTPGMLPAVGEFNWWEAGALFGQMVEYWYYTGDNTYNDITKQALLFQAGPDHNYEPENQTRTEGNDDQAFWAFAAMSAAEMKFPNPDPKQPQWLALAQAVFNRQAGRWDSKHCGGGLRWQFNPLNNGFMEKNTISNGCFFQLAARLARYTKNETYADWATKTYEWMVQSPLISNKTYEVYDGFSFTEEKCNTQPGPVQWSYNIGTMIAGTAFMYNHTNGDPKWKERLSGYLNNAQKVFFPEQYGGKTMVEYACEGQGNCNKDQRSFKAYLARWLAVAAQLAPYTQSQIMPWLQTSATSAVKVCSGGPPGGVVCGRKWYVDQDDGTRDIGNQMTAMSVVQANLIKNVPSLADHKTGTSTGDASAGNGNRGKPTSADILATRKITTGDKIGAWLLTTLMVLVTLGWVAFLLSDRDNWDWIHIAYGGSTSHHWYGR</sequence>
<dbReference type="Pfam" id="PF03663">
    <property type="entry name" value="Glyco_hydro_76"/>
    <property type="match status" value="1"/>
</dbReference>
<evidence type="ECO:0000256" key="11">
    <source>
        <dbReference type="SAM" id="MobiDB-lite"/>
    </source>
</evidence>
<keyword evidence="12" id="KW-0812">Transmembrane</keyword>
<dbReference type="FunFam" id="1.50.10.20:FF:000006">
    <property type="entry name" value="Mannan endo-1,6-alpha-mannosidase"/>
    <property type="match status" value="1"/>
</dbReference>
<feature type="chain" id="PRO_5040468471" description="Mannan endo-1,6-alpha-mannosidase" evidence="13">
    <location>
        <begin position="26"/>
        <end position="490"/>
    </location>
</feature>
<dbReference type="Gene3D" id="1.50.10.20">
    <property type="match status" value="1"/>
</dbReference>
<protein>
    <recommendedName>
        <fullName evidence="4 10">Mannan endo-1,6-alpha-mannosidase</fullName>
        <ecNumber evidence="4 10">3.2.1.101</ecNumber>
    </recommendedName>
</protein>
<keyword evidence="6 10" id="KW-0378">Hydrolase</keyword>
<dbReference type="SUPFAM" id="SSF48208">
    <property type="entry name" value="Six-hairpin glycosidases"/>
    <property type="match status" value="1"/>
</dbReference>
<feature type="signal peptide" evidence="13">
    <location>
        <begin position="1"/>
        <end position="25"/>
    </location>
</feature>
<dbReference type="GO" id="GO:0016052">
    <property type="term" value="P:carbohydrate catabolic process"/>
    <property type="evidence" value="ECO:0007669"/>
    <property type="project" value="InterPro"/>
</dbReference>
<keyword evidence="15" id="KW-1185">Reference proteome</keyword>
<evidence type="ECO:0000256" key="5">
    <source>
        <dbReference type="ARBA" id="ARBA00022729"/>
    </source>
</evidence>
<dbReference type="GO" id="GO:0009272">
    <property type="term" value="P:fungal-type cell wall biogenesis"/>
    <property type="evidence" value="ECO:0007669"/>
    <property type="project" value="TreeGrafter"/>
</dbReference>
<keyword evidence="7 12" id="KW-0472">Membrane</keyword>
<reference evidence="14" key="1">
    <citation type="journal article" date="2020" name="Stud. Mycol.">
        <title>101 Dothideomycetes genomes: a test case for predicting lifestyles and emergence of pathogens.</title>
        <authorList>
            <person name="Haridas S."/>
            <person name="Albert R."/>
            <person name="Binder M."/>
            <person name="Bloem J."/>
            <person name="Labutti K."/>
            <person name="Salamov A."/>
            <person name="Andreopoulos B."/>
            <person name="Baker S."/>
            <person name="Barry K."/>
            <person name="Bills G."/>
            <person name="Bluhm B."/>
            <person name="Cannon C."/>
            <person name="Castanera R."/>
            <person name="Culley D."/>
            <person name="Daum C."/>
            <person name="Ezra D."/>
            <person name="Gonzalez J."/>
            <person name="Henrissat B."/>
            <person name="Kuo A."/>
            <person name="Liang C."/>
            <person name="Lipzen A."/>
            <person name="Lutzoni F."/>
            <person name="Magnuson J."/>
            <person name="Mondo S."/>
            <person name="Nolan M."/>
            <person name="Ohm R."/>
            <person name="Pangilinan J."/>
            <person name="Park H.-J."/>
            <person name="Ramirez L."/>
            <person name="Alfaro M."/>
            <person name="Sun H."/>
            <person name="Tritt A."/>
            <person name="Yoshinaga Y."/>
            <person name="Zwiers L.-H."/>
            <person name="Turgeon B."/>
            <person name="Goodwin S."/>
            <person name="Spatafora J."/>
            <person name="Crous P."/>
            <person name="Grigoriev I."/>
        </authorList>
    </citation>
    <scope>NUCLEOTIDE SEQUENCE</scope>
    <source>
        <strain evidence="14">CBS 130266</strain>
    </source>
</reference>
<keyword evidence="5 13" id="KW-0732">Signal</keyword>
<evidence type="ECO:0000256" key="12">
    <source>
        <dbReference type="SAM" id="Phobius"/>
    </source>
</evidence>
<evidence type="ECO:0000256" key="7">
    <source>
        <dbReference type="ARBA" id="ARBA00023136"/>
    </source>
</evidence>
<evidence type="ECO:0000256" key="8">
    <source>
        <dbReference type="ARBA" id="ARBA00023180"/>
    </source>
</evidence>
<evidence type="ECO:0000256" key="2">
    <source>
        <dbReference type="ARBA" id="ARBA00004308"/>
    </source>
</evidence>
<dbReference type="EMBL" id="MU007048">
    <property type="protein sequence ID" value="KAF2429275.1"/>
    <property type="molecule type" value="Genomic_DNA"/>
</dbReference>
<keyword evidence="9 10" id="KW-0326">Glycosidase</keyword>
<gene>
    <name evidence="14" type="ORF">EJ08DRAFT_698417</name>
</gene>
<evidence type="ECO:0000313" key="14">
    <source>
        <dbReference type="EMBL" id="KAF2429275.1"/>
    </source>
</evidence>
<dbReference type="EC" id="3.2.1.101" evidence="4 10"/>
<evidence type="ECO:0000256" key="1">
    <source>
        <dbReference type="ARBA" id="ARBA00001452"/>
    </source>
</evidence>
<dbReference type="Proteomes" id="UP000800235">
    <property type="component" value="Unassembled WGS sequence"/>
</dbReference>
<evidence type="ECO:0000256" key="6">
    <source>
        <dbReference type="ARBA" id="ARBA00022801"/>
    </source>
</evidence>
<feature type="region of interest" description="Disordered" evidence="11">
    <location>
        <begin position="406"/>
        <end position="430"/>
    </location>
</feature>
<evidence type="ECO:0000256" key="3">
    <source>
        <dbReference type="ARBA" id="ARBA00009699"/>
    </source>
</evidence>
<evidence type="ECO:0000256" key="9">
    <source>
        <dbReference type="ARBA" id="ARBA00023295"/>
    </source>
</evidence>
<comment type="caution">
    <text evidence="14">The sequence shown here is derived from an EMBL/GenBank/DDBJ whole genome shotgun (WGS) entry which is preliminary data.</text>
</comment>
<dbReference type="PIRSF" id="PIRSF016302">
    <property type="entry name" value="Man_a_manosd"/>
    <property type="match status" value="1"/>
</dbReference>
<comment type="similarity">
    <text evidence="3 10">Belongs to the glycosyl hydrolase 76 family.</text>
</comment>
<name>A0A9P4TX73_9PEZI</name>
<feature type="transmembrane region" description="Helical" evidence="12">
    <location>
        <begin position="445"/>
        <end position="466"/>
    </location>
</feature>
<dbReference type="InterPro" id="IPR005198">
    <property type="entry name" value="Glyco_hydro_76"/>
</dbReference>
<dbReference type="OrthoDB" id="4187847at2759"/>
<dbReference type="PANTHER" id="PTHR12145:SF36">
    <property type="entry name" value="MANNAN ENDO-1,6-ALPHA-MANNOSIDASE DCW1"/>
    <property type="match status" value="1"/>
</dbReference>
<evidence type="ECO:0000313" key="15">
    <source>
        <dbReference type="Proteomes" id="UP000800235"/>
    </source>
</evidence>
<dbReference type="GO" id="GO:0012505">
    <property type="term" value="C:endomembrane system"/>
    <property type="evidence" value="ECO:0007669"/>
    <property type="project" value="UniProtKB-SubCell"/>
</dbReference>
<keyword evidence="8" id="KW-0325">Glycoprotein</keyword>
<evidence type="ECO:0000256" key="4">
    <source>
        <dbReference type="ARBA" id="ARBA00012350"/>
    </source>
</evidence>
<accession>A0A9P4TX73</accession>
<evidence type="ECO:0000256" key="13">
    <source>
        <dbReference type="SAM" id="SignalP"/>
    </source>
</evidence>
<dbReference type="GO" id="GO:0008496">
    <property type="term" value="F:mannan endo-1,6-alpha-mannosidase activity"/>
    <property type="evidence" value="ECO:0007669"/>
    <property type="project" value="UniProtKB-UniRule"/>
</dbReference>
<organism evidence="14 15">
    <name type="scientific">Tothia fuscella</name>
    <dbReference type="NCBI Taxonomy" id="1048955"/>
    <lineage>
        <taxon>Eukaryota</taxon>
        <taxon>Fungi</taxon>
        <taxon>Dikarya</taxon>
        <taxon>Ascomycota</taxon>
        <taxon>Pezizomycotina</taxon>
        <taxon>Dothideomycetes</taxon>
        <taxon>Pleosporomycetidae</taxon>
        <taxon>Venturiales</taxon>
        <taxon>Cylindrosympodiaceae</taxon>
        <taxon>Tothia</taxon>
    </lineage>
</organism>
<comment type="catalytic activity">
    <reaction evidence="1 10">
        <text>Random hydrolysis of (1-&gt;6)-alpha-D-mannosidic linkages in unbranched (1-&gt;6)-mannans.</text>
        <dbReference type="EC" id="3.2.1.101"/>
    </reaction>
</comment>
<comment type="subcellular location">
    <subcellularLocation>
        <location evidence="2">Endomembrane system</location>
    </subcellularLocation>
</comment>
<evidence type="ECO:0000256" key="10">
    <source>
        <dbReference type="PIRNR" id="PIRNR016302"/>
    </source>
</evidence>
<proteinExistence type="inferred from homology"/>
<dbReference type="PANTHER" id="PTHR12145">
    <property type="entry name" value="MANNAN ENDO-1,6-ALPHA-MANNOSIDASE DCW1"/>
    <property type="match status" value="1"/>
</dbReference>
<dbReference type="InterPro" id="IPR008928">
    <property type="entry name" value="6-hairpin_glycosidase_sf"/>
</dbReference>
<dbReference type="InterPro" id="IPR014480">
    <property type="entry name" value="Mannan-1_6-alpha_mannosidase"/>
</dbReference>